<evidence type="ECO:0000256" key="8">
    <source>
        <dbReference type="SAM" id="Phobius"/>
    </source>
</evidence>
<evidence type="ECO:0000256" key="7">
    <source>
        <dbReference type="ARBA" id="ARBA00023136"/>
    </source>
</evidence>
<proteinExistence type="inferred from homology"/>
<gene>
    <name evidence="9" type="ORF">BJ987_004147</name>
</gene>
<evidence type="ECO:0000256" key="6">
    <source>
        <dbReference type="ARBA" id="ARBA00022989"/>
    </source>
</evidence>
<feature type="transmembrane region" description="Helical" evidence="8">
    <location>
        <begin position="128"/>
        <end position="148"/>
    </location>
</feature>
<comment type="similarity">
    <text evidence="2">Belongs to the auxin efflux carrier (TC 2.A.69) family.</text>
</comment>
<evidence type="ECO:0000256" key="2">
    <source>
        <dbReference type="ARBA" id="ARBA00010145"/>
    </source>
</evidence>
<dbReference type="RefSeq" id="WP_245366058.1">
    <property type="nucleotide sequence ID" value="NZ_JAGGMR010000001.1"/>
</dbReference>
<dbReference type="Gene3D" id="1.20.1530.20">
    <property type="match status" value="1"/>
</dbReference>
<feature type="transmembrane region" description="Helical" evidence="8">
    <location>
        <begin position="234"/>
        <end position="256"/>
    </location>
</feature>
<dbReference type="InterPro" id="IPR038770">
    <property type="entry name" value="Na+/solute_symporter_sf"/>
</dbReference>
<dbReference type="EMBL" id="JAGGMR010000001">
    <property type="protein sequence ID" value="MBP2191246.1"/>
    <property type="molecule type" value="Genomic_DNA"/>
</dbReference>
<evidence type="ECO:0000313" key="9">
    <source>
        <dbReference type="EMBL" id="MBP2191246.1"/>
    </source>
</evidence>
<dbReference type="Pfam" id="PF03547">
    <property type="entry name" value="Mem_trans"/>
    <property type="match status" value="1"/>
</dbReference>
<feature type="transmembrane region" description="Helical" evidence="8">
    <location>
        <begin position="169"/>
        <end position="190"/>
    </location>
</feature>
<feature type="transmembrane region" description="Helical" evidence="8">
    <location>
        <begin position="38"/>
        <end position="57"/>
    </location>
</feature>
<organism evidence="9 10">
    <name type="scientific">Nocardia goodfellowii</name>
    <dbReference type="NCBI Taxonomy" id="882446"/>
    <lineage>
        <taxon>Bacteria</taxon>
        <taxon>Bacillati</taxon>
        <taxon>Actinomycetota</taxon>
        <taxon>Actinomycetes</taxon>
        <taxon>Mycobacteriales</taxon>
        <taxon>Nocardiaceae</taxon>
        <taxon>Nocardia</taxon>
    </lineage>
</organism>
<keyword evidence="4" id="KW-1003">Cell membrane</keyword>
<reference evidence="9 10" key="1">
    <citation type="submission" date="2021-03" db="EMBL/GenBank/DDBJ databases">
        <title>Sequencing the genomes of 1000 actinobacteria strains.</title>
        <authorList>
            <person name="Klenk H.-P."/>
        </authorList>
    </citation>
    <scope>NUCLEOTIDE SEQUENCE [LARGE SCALE GENOMIC DNA]</scope>
    <source>
        <strain evidence="9 10">DSM 45516</strain>
    </source>
</reference>
<feature type="transmembrane region" description="Helical" evidence="8">
    <location>
        <begin position="262"/>
        <end position="282"/>
    </location>
</feature>
<feature type="transmembrane region" description="Helical" evidence="8">
    <location>
        <begin position="202"/>
        <end position="222"/>
    </location>
</feature>
<sequence length="316" mass="33015">MIGAVAATLAKLAPVLIVFSAGAVFGARKVLAGEAAKAFSDFAFLFAIPAYLFPKLYHANLGALFAPAAVGGYAATAILTLVLMAIFGKWVIGANASGVALRCMCAVQVNAAYFALPVLDFLFGDASAIFPIVLFQVCVLTVIVLTVLEHGRSDEEAGQGRGVWRAVGSALSTPVVVACTAGVLANLVNLRVPEPVLEGLEFAGAAASPVALFALGLHVGTYGMRWRPVARDEYLLIAVKCLAFPLLMWASLHYVFGLQGSTLAMFVVIAAMPAPQNAFIYAQRYDGEIDLVAAAVVKSTVVTAALLPIWMLALAP</sequence>
<feature type="transmembrane region" description="Helical" evidence="8">
    <location>
        <begin position="99"/>
        <end position="116"/>
    </location>
</feature>
<dbReference type="PANTHER" id="PTHR36838">
    <property type="entry name" value="AUXIN EFFLUX CARRIER FAMILY PROTEIN"/>
    <property type="match status" value="1"/>
</dbReference>
<keyword evidence="7 8" id="KW-0472">Membrane</keyword>
<evidence type="ECO:0000256" key="4">
    <source>
        <dbReference type="ARBA" id="ARBA00022475"/>
    </source>
</evidence>
<name>A0ABS4QKR0_9NOCA</name>
<dbReference type="PANTHER" id="PTHR36838:SF1">
    <property type="entry name" value="SLR1864 PROTEIN"/>
    <property type="match status" value="1"/>
</dbReference>
<dbReference type="InterPro" id="IPR004776">
    <property type="entry name" value="Mem_transp_PIN-like"/>
</dbReference>
<feature type="transmembrane region" description="Helical" evidence="8">
    <location>
        <begin position="63"/>
        <end position="87"/>
    </location>
</feature>
<evidence type="ECO:0000256" key="3">
    <source>
        <dbReference type="ARBA" id="ARBA00022448"/>
    </source>
</evidence>
<comment type="caution">
    <text evidence="9">The sequence shown here is derived from an EMBL/GenBank/DDBJ whole genome shotgun (WGS) entry which is preliminary data.</text>
</comment>
<keyword evidence="3" id="KW-0813">Transport</keyword>
<feature type="transmembrane region" description="Helical" evidence="8">
    <location>
        <begin position="289"/>
        <end position="313"/>
    </location>
</feature>
<keyword evidence="5 8" id="KW-0812">Transmembrane</keyword>
<evidence type="ECO:0000313" key="10">
    <source>
        <dbReference type="Proteomes" id="UP001519325"/>
    </source>
</evidence>
<feature type="transmembrane region" description="Helical" evidence="8">
    <location>
        <begin position="6"/>
        <end position="26"/>
    </location>
</feature>
<keyword evidence="10" id="KW-1185">Reference proteome</keyword>
<comment type="subcellular location">
    <subcellularLocation>
        <location evidence="1">Cell membrane</location>
        <topology evidence="1">Multi-pass membrane protein</topology>
    </subcellularLocation>
</comment>
<evidence type="ECO:0000256" key="5">
    <source>
        <dbReference type="ARBA" id="ARBA00022692"/>
    </source>
</evidence>
<protein>
    <submittedName>
        <fullName evidence="9">Permease</fullName>
    </submittedName>
</protein>
<keyword evidence="6 8" id="KW-1133">Transmembrane helix</keyword>
<evidence type="ECO:0000256" key="1">
    <source>
        <dbReference type="ARBA" id="ARBA00004651"/>
    </source>
</evidence>
<accession>A0ABS4QKR0</accession>
<dbReference type="Proteomes" id="UP001519325">
    <property type="component" value="Unassembled WGS sequence"/>
</dbReference>